<keyword evidence="10" id="KW-0378">Hydrolase</keyword>
<reference evidence="18" key="1">
    <citation type="journal article" date="2017" name="Genome Biol.">
        <title>Comparative genomics reveals high biological diversity and specific adaptations in the industrially and medically important fungal genus Aspergillus.</title>
        <authorList>
            <person name="de Vries R.P."/>
            <person name="Riley R."/>
            <person name="Wiebenga A."/>
            <person name="Aguilar-Osorio G."/>
            <person name="Amillis S."/>
            <person name="Uchima C.A."/>
            <person name="Anderluh G."/>
            <person name="Asadollahi M."/>
            <person name="Askin M."/>
            <person name="Barry K."/>
            <person name="Battaglia E."/>
            <person name="Bayram O."/>
            <person name="Benocci T."/>
            <person name="Braus-Stromeyer S.A."/>
            <person name="Caldana C."/>
            <person name="Canovas D."/>
            <person name="Cerqueira G.C."/>
            <person name="Chen F."/>
            <person name="Chen W."/>
            <person name="Choi C."/>
            <person name="Clum A."/>
            <person name="Dos Santos R.A."/>
            <person name="Damasio A.R."/>
            <person name="Diallinas G."/>
            <person name="Emri T."/>
            <person name="Fekete E."/>
            <person name="Flipphi M."/>
            <person name="Freyberg S."/>
            <person name="Gallo A."/>
            <person name="Gournas C."/>
            <person name="Habgood R."/>
            <person name="Hainaut M."/>
            <person name="Harispe M.L."/>
            <person name="Henrissat B."/>
            <person name="Hilden K.S."/>
            <person name="Hope R."/>
            <person name="Hossain A."/>
            <person name="Karabika E."/>
            <person name="Karaffa L."/>
            <person name="Karanyi Z."/>
            <person name="Krasevec N."/>
            <person name="Kuo A."/>
            <person name="Kusch H."/>
            <person name="LaButti K."/>
            <person name="Lagendijk E.L."/>
            <person name="Lapidus A."/>
            <person name="Levasseur A."/>
            <person name="Lindquist E."/>
            <person name="Lipzen A."/>
            <person name="Logrieco A.F."/>
            <person name="MacCabe A."/>
            <person name="Maekelae M.R."/>
            <person name="Malavazi I."/>
            <person name="Melin P."/>
            <person name="Meyer V."/>
            <person name="Mielnichuk N."/>
            <person name="Miskei M."/>
            <person name="Molnar A.P."/>
            <person name="Mule G."/>
            <person name="Ngan C.Y."/>
            <person name="Orejas M."/>
            <person name="Orosz E."/>
            <person name="Ouedraogo J.P."/>
            <person name="Overkamp K.M."/>
            <person name="Park H.-S."/>
            <person name="Perrone G."/>
            <person name="Piumi F."/>
            <person name="Punt P.J."/>
            <person name="Ram A.F."/>
            <person name="Ramon A."/>
            <person name="Rauscher S."/>
            <person name="Record E."/>
            <person name="Riano-Pachon D.M."/>
            <person name="Robert V."/>
            <person name="Roehrig J."/>
            <person name="Ruller R."/>
            <person name="Salamov A."/>
            <person name="Salih N.S."/>
            <person name="Samson R.A."/>
            <person name="Sandor E."/>
            <person name="Sanguinetti M."/>
            <person name="Schuetze T."/>
            <person name="Sepcic K."/>
            <person name="Shelest E."/>
            <person name="Sherlock G."/>
            <person name="Sophianopoulou V."/>
            <person name="Squina F.M."/>
            <person name="Sun H."/>
            <person name="Susca A."/>
            <person name="Todd R.B."/>
            <person name="Tsang A."/>
            <person name="Unkles S.E."/>
            <person name="van de Wiele N."/>
            <person name="van Rossen-Uffink D."/>
            <person name="Oliveira J.V."/>
            <person name="Vesth T.C."/>
            <person name="Visser J."/>
            <person name="Yu J.-H."/>
            <person name="Zhou M."/>
            <person name="Andersen M.R."/>
            <person name="Archer D.B."/>
            <person name="Baker S.E."/>
            <person name="Benoit I."/>
            <person name="Brakhage A.A."/>
            <person name="Braus G.H."/>
            <person name="Fischer R."/>
            <person name="Frisvad J.C."/>
            <person name="Goldman G.H."/>
            <person name="Houbraken J."/>
            <person name="Oakley B."/>
            <person name="Pocsi I."/>
            <person name="Scazzocchio C."/>
            <person name="Seiboth B."/>
            <person name="vanKuyk P.A."/>
            <person name="Wortman J."/>
            <person name="Dyer P.S."/>
            <person name="Grigoriev I.V."/>
        </authorList>
    </citation>
    <scope>NUCLEOTIDE SEQUENCE [LARGE SCALE GENOMIC DNA]</scope>
    <source>
        <strain evidence="18">CBS 516.65</strain>
    </source>
</reference>
<keyword evidence="7" id="KW-0540">Nuclease</keyword>
<dbReference type="SMART" id="SM00318">
    <property type="entry name" value="SNc"/>
    <property type="match status" value="1"/>
</dbReference>
<evidence type="ECO:0000256" key="13">
    <source>
        <dbReference type="ARBA" id="ARBA00023128"/>
    </source>
</evidence>
<feature type="region of interest" description="Disordered" evidence="15">
    <location>
        <begin position="1"/>
        <end position="39"/>
    </location>
</feature>
<evidence type="ECO:0000256" key="11">
    <source>
        <dbReference type="ARBA" id="ARBA00022837"/>
    </source>
</evidence>
<keyword evidence="9" id="KW-0255">Endonuclease</keyword>
<organism evidence="17 18">
    <name type="scientific">Aspergillus glaucus CBS 516.65</name>
    <dbReference type="NCBI Taxonomy" id="1160497"/>
    <lineage>
        <taxon>Eukaryota</taxon>
        <taxon>Fungi</taxon>
        <taxon>Dikarya</taxon>
        <taxon>Ascomycota</taxon>
        <taxon>Pezizomycotina</taxon>
        <taxon>Eurotiomycetes</taxon>
        <taxon>Eurotiomycetidae</taxon>
        <taxon>Eurotiales</taxon>
        <taxon>Aspergillaceae</taxon>
        <taxon>Aspergillus</taxon>
        <taxon>Aspergillus subgen. Aspergillus</taxon>
    </lineage>
</organism>
<comment type="subcellular location">
    <subcellularLocation>
        <location evidence="1">Membrane</location>
        <topology evidence="1">Single-pass membrane protein</topology>
    </subcellularLocation>
    <subcellularLocation>
        <location evidence="2">Mitochondrion</location>
    </subcellularLocation>
</comment>
<dbReference type="FunFam" id="2.40.50.90:FF:000029">
    <property type="entry name" value="Probable endonuclease lcl3"/>
    <property type="match status" value="1"/>
</dbReference>
<feature type="compositionally biased region" description="Basic and acidic residues" evidence="15">
    <location>
        <begin position="268"/>
        <end position="279"/>
    </location>
</feature>
<dbReference type="VEuPathDB" id="FungiDB:ASPGLDRAFT_120925"/>
<dbReference type="GO" id="GO:0046872">
    <property type="term" value="F:metal ion binding"/>
    <property type="evidence" value="ECO:0007669"/>
    <property type="project" value="UniProtKB-KW"/>
</dbReference>
<evidence type="ECO:0000256" key="8">
    <source>
        <dbReference type="ARBA" id="ARBA00022723"/>
    </source>
</evidence>
<evidence type="ECO:0000256" key="12">
    <source>
        <dbReference type="ARBA" id="ARBA00022989"/>
    </source>
</evidence>
<dbReference type="PANTHER" id="PTHR12302">
    <property type="entry name" value="EBNA2 BINDING PROTEIN P100"/>
    <property type="match status" value="1"/>
</dbReference>
<dbReference type="GO" id="GO:0005739">
    <property type="term" value="C:mitochondrion"/>
    <property type="evidence" value="ECO:0007669"/>
    <property type="project" value="UniProtKB-SubCell"/>
</dbReference>
<dbReference type="AlphaFoldDB" id="A0A1L9VRV6"/>
<comment type="similarity">
    <text evidence="3">Belongs to the LCL3 family.</text>
</comment>
<dbReference type="GO" id="GO:0016020">
    <property type="term" value="C:membrane"/>
    <property type="evidence" value="ECO:0007669"/>
    <property type="project" value="UniProtKB-SubCell"/>
</dbReference>
<dbReference type="STRING" id="1160497.A0A1L9VRV6"/>
<evidence type="ECO:0000313" key="17">
    <source>
        <dbReference type="EMBL" id="OJJ86631.1"/>
    </source>
</evidence>
<feature type="region of interest" description="Disordered" evidence="15">
    <location>
        <begin position="268"/>
        <end position="307"/>
    </location>
</feature>
<dbReference type="InterPro" id="IPR016071">
    <property type="entry name" value="Staphylococal_nuclease_OB-fold"/>
</dbReference>
<dbReference type="EMBL" id="KV878892">
    <property type="protein sequence ID" value="OJJ86631.1"/>
    <property type="molecule type" value="Genomic_DNA"/>
</dbReference>
<evidence type="ECO:0000256" key="6">
    <source>
        <dbReference type="ARBA" id="ARBA00022692"/>
    </source>
</evidence>
<dbReference type="SUPFAM" id="SSF50199">
    <property type="entry name" value="Staphylococcal nuclease"/>
    <property type="match status" value="1"/>
</dbReference>
<dbReference type="InterPro" id="IPR035437">
    <property type="entry name" value="SNase_OB-fold_sf"/>
</dbReference>
<dbReference type="OrthoDB" id="430293at2759"/>
<evidence type="ECO:0000256" key="9">
    <source>
        <dbReference type="ARBA" id="ARBA00022759"/>
    </source>
</evidence>
<evidence type="ECO:0000256" key="15">
    <source>
        <dbReference type="SAM" id="MobiDB-lite"/>
    </source>
</evidence>
<evidence type="ECO:0000256" key="2">
    <source>
        <dbReference type="ARBA" id="ARBA00004173"/>
    </source>
</evidence>
<feature type="compositionally biased region" description="Basic and acidic residues" evidence="15">
    <location>
        <begin position="9"/>
        <end position="23"/>
    </location>
</feature>
<keyword evidence="6" id="KW-0812">Transmembrane</keyword>
<dbReference type="Pfam" id="PF00565">
    <property type="entry name" value="SNase"/>
    <property type="match status" value="1"/>
</dbReference>
<dbReference type="Proteomes" id="UP000184300">
    <property type="component" value="Unassembled WGS sequence"/>
</dbReference>
<feature type="compositionally biased region" description="Low complexity" evidence="15">
    <location>
        <begin position="25"/>
        <end position="37"/>
    </location>
</feature>
<keyword evidence="11" id="KW-0106">Calcium</keyword>
<dbReference type="GO" id="GO:0004519">
    <property type="term" value="F:endonuclease activity"/>
    <property type="evidence" value="ECO:0007669"/>
    <property type="project" value="UniProtKB-KW"/>
</dbReference>
<dbReference type="GO" id="GO:0016787">
    <property type="term" value="F:hydrolase activity"/>
    <property type="evidence" value="ECO:0007669"/>
    <property type="project" value="UniProtKB-KW"/>
</dbReference>
<evidence type="ECO:0000313" key="18">
    <source>
        <dbReference type="Proteomes" id="UP000184300"/>
    </source>
</evidence>
<gene>
    <name evidence="17" type="ORF">ASPGLDRAFT_120925</name>
</gene>
<evidence type="ECO:0000256" key="5">
    <source>
        <dbReference type="ARBA" id="ARBA00014651"/>
    </source>
</evidence>
<evidence type="ECO:0000256" key="10">
    <source>
        <dbReference type="ARBA" id="ARBA00022801"/>
    </source>
</evidence>
<evidence type="ECO:0000256" key="4">
    <source>
        <dbReference type="ARBA" id="ARBA00013404"/>
    </source>
</evidence>
<accession>A0A1L9VRV6</accession>
<evidence type="ECO:0000256" key="1">
    <source>
        <dbReference type="ARBA" id="ARBA00004167"/>
    </source>
</evidence>
<evidence type="ECO:0000256" key="7">
    <source>
        <dbReference type="ARBA" id="ARBA00022722"/>
    </source>
</evidence>
<keyword evidence="18" id="KW-1185">Reference proteome</keyword>
<keyword evidence="13" id="KW-0496">Mitochondrion</keyword>
<proteinExistence type="inferred from homology"/>
<keyword evidence="14" id="KW-0472">Membrane</keyword>
<protein>
    <recommendedName>
        <fullName evidence="4">Probable endonuclease LCL3</fullName>
    </recommendedName>
    <alternativeName>
        <fullName evidence="5">Probable endonuclease lcl3</fullName>
    </alternativeName>
</protein>
<dbReference type="PROSITE" id="PS50830">
    <property type="entry name" value="TNASE_3"/>
    <property type="match status" value="1"/>
</dbReference>
<keyword evidence="8" id="KW-0479">Metal-binding</keyword>
<feature type="domain" description="TNase-like" evidence="16">
    <location>
        <begin position="96"/>
        <end position="263"/>
    </location>
</feature>
<evidence type="ECO:0000256" key="14">
    <source>
        <dbReference type="ARBA" id="ARBA00023136"/>
    </source>
</evidence>
<evidence type="ECO:0000256" key="3">
    <source>
        <dbReference type="ARBA" id="ARBA00005435"/>
    </source>
</evidence>
<dbReference type="PANTHER" id="PTHR12302:SF3">
    <property type="entry name" value="SERINE_THREONINE-PROTEIN KINASE 31"/>
    <property type="match status" value="1"/>
</dbReference>
<dbReference type="GeneID" id="34456449"/>
<name>A0A1L9VRV6_ASPGL</name>
<sequence>MRWPWSSDSQDKSHPNSDNDKHHFPTPWSSSPSSPSPRNWDTSLNATDWAAFTETRTLVPTLILTGSILAIVRIHRRYFRRFPDATSIAPWFFRRRSIYGQVTSVGDGDNFRLYHTPGGKLTGWGWLPWKKVPTLKRELRDKTVHVRLAGIDAPELAHFGRPEQPFARNAHTWLTSYLLHRKVHAYVHRQDQYQRVVASVYVRRALDFPPFRKRDVSYEMLKRGLATVYEAKFGAEFGGEAMENKYRKAEWWAKWRKKGLWVDFSEDGKDWESPRDFKTRMGAAETTHEKENGKGNGKGKTTEEKKG</sequence>
<evidence type="ECO:0000259" key="16">
    <source>
        <dbReference type="PROSITE" id="PS50830"/>
    </source>
</evidence>
<dbReference type="RefSeq" id="XP_022403320.1">
    <property type="nucleotide sequence ID" value="XM_022540188.1"/>
</dbReference>
<keyword evidence="12" id="KW-1133">Transmembrane helix</keyword>
<dbReference type="Gene3D" id="2.40.50.90">
    <property type="match status" value="1"/>
</dbReference>